<proteinExistence type="predicted"/>
<organism evidence="1 2">
    <name type="scientific">Dermacentor silvarum</name>
    <name type="common">Tick</name>
    <dbReference type="NCBI Taxonomy" id="543639"/>
    <lineage>
        <taxon>Eukaryota</taxon>
        <taxon>Metazoa</taxon>
        <taxon>Ecdysozoa</taxon>
        <taxon>Arthropoda</taxon>
        <taxon>Chelicerata</taxon>
        <taxon>Arachnida</taxon>
        <taxon>Acari</taxon>
        <taxon>Parasitiformes</taxon>
        <taxon>Ixodida</taxon>
        <taxon>Ixodoidea</taxon>
        <taxon>Ixodidae</taxon>
        <taxon>Rhipicephalinae</taxon>
        <taxon>Dermacentor</taxon>
    </lineage>
</organism>
<name>A0ACB8DXS4_DERSI</name>
<comment type="caution">
    <text evidence="1">The sequence shown here is derived from an EMBL/GenBank/DDBJ whole genome shotgun (WGS) entry which is preliminary data.</text>
</comment>
<keyword evidence="2" id="KW-1185">Reference proteome</keyword>
<accession>A0ACB8DXS4</accession>
<evidence type="ECO:0000313" key="1">
    <source>
        <dbReference type="EMBL" id="KAH7979237.1"/>
    </source>
</evidence>
<dbReference type="Proteomes" id="UP000821865">
    <property type="component" value="Chromosome 1"/>
</dbReference>
<dbReference type="EMBL" id="CM023470">
    <property type="protein sequence ID" value="KAH7979237.1"/>
    <property type="molecule type" value="Genomic_DNA"/>
</dbReference>
<evidence type="ECO:0000313" key="2">
    <source>
        <dbReference type="Proteomes" id="UP000821865"/>
    </source>
</evidence>
<gene>
    <name evidence="1" type="ORF">HPB49_008803</name>
</gene>
<reference evidence="1" key="1">
    <citation type="submission" date="2020-05" db="EMBL/GenBank/DDBJ databases">
        <title>Large-scale comparative analyses of tick genomes elucidate their genetic diversity and vector capacities.</title>
        <authorList>
            <person name="Jia N."/>
            <person name="Wang J."/>
            <person name="Shi W."/>
            <person name="Du L."/>
            <person name="Sun Y."/>
            <person name="Zhan W."/>
            <person name="Jiang J."/>
            <person name="Wang Q."/>
            <person name="Zhang B."/>
            <person name="Ji P."/>
            <person name="Sakyi L.B."/>
            <person name="Cui X."/>
            <person name="Yuan T."/>
            <person name="Jiang B."/>
            <person name="Yang W."/>
            <person name="Lam T.T.-Y."/>
            <person name="Chang Q."/>
            <person name="Ding S."/>
            <person name="Wang X."/>
            <person name="Zhu J."/>
            <person name="Ruan X."/>
            <person name="Zhao L."/>
            <person name="Wei J."/>
            <person name="Que T."/>
            <person name="Du C."/>
            <person name="Cheng J."/>
            <person name="Dai P."/>
            <person name="Han X."/>
            <person name="Huang E."/>
            <person name="Gao Y."/>
            <person name="Liu J."/>
            <person name="Shao H."/>
            <person name="Ye R."/>
            <person name="Li L."/>
            <person name="Wei W."/>
            <person name="Wang X."/>
            <person name="Wang C."/>
            <person name="Yang T."/>
            <person name="Huo Q."/>
            <person name="Li W."/>
            <person name="Guo W."/>
            <person name="Chen H."/>
            <person name="Zhou L."/>
            <person name="Ni X."/>
            <person name="Tian J."/>
            <person name="Zhou Y."/>
            <person name="Sheng Y."/>
            <person name="Liu T."/>
            <person name="Pan Y."/>
            <person name="Xia L."/>
            <person name="Li J."/>
            <person name="Zhao F."/>
            <person name="Cao W."/>
        </authorList>
    </citation>
    <scope>NUCLEOTIDE SEQUENCE</scope>
    <source>
        <strain evidence="1">Dsil-2018</strain>
    </source>
</reference>
<protein>
    <submittedName>
        <fullName evidence="1">Uncharacterized protein</fullName>
    </submittedName>
</protein>
<sequence length="226" mass="25461">MQRALNLPAFYYGAGSSSLASVAMGSILGYSVPALVSMAAGGVHMHDALLSQSPPSVNSAMHRHPLVILLTAMLAAIAKAEPTRWAWATVERRVNRLVIYDGEPPQANSFAEAPHVPVAWASFKDDIHESGWSYLQIESSPYVHDELQAYAAGALEAYLTRQLMENQWENLFSRYCENQTQYCSRLNEFIVKNLAHSHEQQHRFKYSDPYWNMVRMVNFCNKPVLN</sequence>